<dbReference type="Proteomes" id="UP001218218">
    <property type="component" value="Unassembled WGS sequence"/>
</dbReference>
<organism evidence="2 3">
    <name type="scientific">Mycena albidolilacea</name>
    <dbReference type="NCBI Taxonomy" id="1033008"/>
    <lineage>
        <taxon>Eukaryota</taxon>
        <taxon>Fungi</taxon>
        <taxon>Dikarya</taxon>
        <taxon>Basidiomycota</taxon>
        <taxon>Agaricomycotina</taxon>
        <taxon>Agaricomycetes</taxon>
        <taxon>Agaricomycetidae</taxon>
        <taxon>Agaricales</taxon>
        <taxon>Marasmiineae</taxon>
        <taxon>Mycenaceae</taxon>
        <taxon>Mycena</taxon>
    </lineage>
</organism>
<name>A0AAD7E8R7_9AGAR</name>
<feature type="transmembrane region" description="Helical" evidence="1">
    <location>
        <begin position="244"/>
        <end position="262"/>
    </location>
</feature>
<feature type="transmembrane region" description="Helical" evidence="1">
    <location>
        <begin position="174"/>
        <end position="197"/>
    </location>
</feature>
<keyword evidence="3" id="KW-1185">Reference proteome</keyword>
<keyword evidence="1" id="KW-0472">Membrane</keyword>
<comment type="caution">
    <text evidence="2">The sequence shown here is derived from an EMBL/GenBank/DDBJ whole genome shotgun (WGS) entry which is preliminary data.</text>
</comment>
<evidence type="ECO:0000313" key="2">
    <source>
        <dbReference type="EMBL" id="KAJ7303428.1"/>
    </source>
</evidence>
<feature type="transmembrane region" description="Helical" evidence="1">
    <location>
        <begin position="217"/>
        <end position="238"/>
    </location>
</feature>
<keyword evidence="1" id="KW-1133">Transmembrane helix</keyword>
<sequence>MLNIPRVSSVLATVALESFFFGIYLIITATALILLLKRRAESVSTRPGHRRLAVLLGISALFLVVAGHWVNTVYRFFFAFVYFAADGRNPMAFYSDWAQPTEVLQTGFLMASLTIMDTLIVHRLWIIWGYKKRVIVFPLCTLFGLLVSSIGVAYEFSRYTPGDEVWPVVADHWIIADCTFTILTNLYCTGFMAYRLWRTDRIIRPLGGPTIMSVLRIIVESTALSAGWCIFFIAAYSAQSNVRFLVDITPSVIGALNMLVYMRTAMGWNRARESDPAKQVIPISFNHNQREKLRSSVAAESELDSVV</sequence>
<keyword evidence="1" id="KW-0812">Transmembrane</keyword>
<evidence type="ECO:0000313" key="3">
    <source>
        <dbReference type="Proteomes" id="UP001218218"/>
    </source>
</evidence>
<feature type="transmembrane region" description="Helical" evidence="1">
    <location>
        <begin position="134"/>
        <end position="154"/>
    </location>
</feature>
<feature type="transmembrane region" description="Helical" evidence="1">
    <location>
        <begin position="103"/>
        <end position="122"/>
    </location>
</feature>
<feature type="transmembrane region" description="Helical" evidence="1">
    <location>
        <begin position="52"/>
        <end position="83"/>
    </location>
</feature>
<dbReference type="AlphaFoldDB" id="A0AAD7E8R7"/>
<feature type="transmembrane region" description="Helical" evidence="1">
    <location>
        <begin position="12"/>
        <end position="36"/>
    </location>
</feature>
<gene>
    <name evidence="2" type="ORF">DFH08DRAFT_904055</name>
</gene>
<proteinExistence type="predicted"/>
<protein>
    <submittedName>
        <fullName evidence="2">Uncharacterized protein</fullName>
    </submittedName>
</protein>
<evidence type="ECO:0000256" key="1">
    <source>
        <dbReference type="SAM" id="Phobius"/>
    </source>
</evidence>
<reference evidence="2" key="1">
    <citation type="submission" date="2023-03" db="EMBL/GenBank/DDBJ databases">
        <title>Massive genome expansion in bonnet fungi (Mycena s.s.) driven by repeated elements and novel gene families across ecological guilds.</title>
        <authorList>
            <consortium name="Lawrence Berkeley National Laboratory"/>
            <person name="Harder C.B."/>
            <person name="Miyauchi S."/>
            <person name="Viragh M."/>
            <person name="Kuo A."/>
            <person name="Thoen E."/>
            <person name="Andreopoulos B."/>
            <person name="Lu D."/>
            <person name="Skrede I."/>
            <person name="Drula E."/>
            <person name="Henrissat B."/>
            <person name="Morin E."/>
            <person name="Kohler A."/>
            <person name="Barry K."/>
            <person name="LaButti K."/>
            <person name="Morin E."/>
            <person name="Salamov A."/>
            <person name="Lipzen A."/>
            <person name="Mereny Z."/>
            <person name="Hegedus B."/>
            <person name="Baldrian P."/>
            <person name="Stursova M."/>
            <person name="Weitz H."/>
            <person name="Taylor A."/>
            <person name="Grigoriev I.V."/>
            <person name="Nagy L.G."/>
            <person name="Martin F."/>
            <person name="Kauserud H."/>
        </authorList>
    </citation>
    <scope>NUCLEOTIDE SEQUENCE</scope>
    <source>
        <strain evidence="2">CBHHK002</strain>
    </source>
</reference>
<dbReference type="EMBL" id="JARIHO010000106">
    <property type="protein sequence ID" value="KAJ7303428.1"/>
    <property type="molecule type" value="Genomic_DNA"/>
</dbReference>
<accession>A0AAD7E8R7</accession>